<evidence type="ECO:0000256" key="1">
    <source>
        <dbReference type="SAM" id="MobiDB-lite"/>
    </source>
</evidence>
<feature type="compositionally biased region" description="Basic and acidic residues" evidence="1">
    <location>
        <begin position="140"/>
        <end position="156"/>
    </location>
</feature>
<dbReference type="AlphaFoldDB" id="A0A2D3UP91"/>
<reference evidence="2 3" key="1">
    <citation type="submission" date="2016-03" db="EMBL/GenBank/DDBJ databases">
        <authorList>
            <person name="Ploux O."/>
        </authorList>
    </citation>
    <scope>NUCLEOTIDE SEQUENCE [LARGE SCALE GENOMIC DNA]</scope>
    <source>
        <strain evidence="2 3">URUG2</strain>
    </source>
</reference>
<evidence type="ECO:0000313" key="3">
    <source>
        <dbReference type="Proteomes" id="UP000225277"/>
    </source>
</evidence>
<dbReference type="RefSeq" id="XP_023623984.1">
    <property type="nucleotide sequence ID" value="XM_023768216.1"/>
</dbReference>
<proteinExistence type="predicted"/>
<feature type="compositionally biased region" description="Low complexity" evidence="1">
    <location>
        <begin position="1"/>
        <end position="13"/>
    </location>
</feature>
<evidence type="ECO:0000313" key="2">
    <source>
        <dbReference type="EMBL" id="CZT17091.1"/>
    </source>
</evidence>
<feature type="compositionally biased region" description="Acidic residues" evidence="1">
    <location>
        <begin position="129"/>
        <end position="139"/>
    </location>
</feature>
<sequence>MGSSSKSGTQGSGFFKQFANPKSKSRETYYEDLYGTRNEEEESDQFPEACESESDSDEAGNESFRKSSDYKRFFDGSYSGSKNHPSKAAEPPSATIDERQTPCPQKRYKISPKENHSRSMELTSRESRFEDDDIEDNSEEKETPDTGDPHTTEVGRRRSKTSSRMLRPKSRRLFKQELAEQDKRTKESNAARKKLEREETAEARRKKKTLRRGIWSKESAKSKHITHKKAKLAEDLGGDDAGVKAYVLVDLTGVNVEEYERFPDG</sequence>
<feature type="compositionally biased region" description="Basic and acidic residues" evidence="1">
    <location>
        <begin position="174"/>
        <end position="203"/>
    </location>
</feature>
<feature type="compositionally biased region" description="Basic and acidic residues" evidence="1">
    <location>
        <begin position="63"/>
        <end position="74"/>
    </location>
</feature>
<gene>
    <name evidence="2" type="ORF">RCC_02923</name>
</gene>
<feature type="compositionally biased region" description="Acidic residues" evidence="1">
    <location>
        <begin position="39"/>
        <end position="60"/>
    </location>
</feature>
<name>A0A2D3UP91_9PEZI</name>
<feature type="compositionally biased region" description="Basic residues" evidence="1">
    <location>
        <begin position="157"/>
        <end position="173"/>
    </location>
</feature>
<keyword evidence="3" id="KW-1185">Reference proteome</keyword>
<protein>
    <submittedName>
        <fullName evidence="2">Uncharacterized protein</fullName>
    </submittedName>
</protein>
<feature type="region of interest" description="Disordered" evidence="1">
    <location>
        <begin position="1"/>
        <end position="228"/>
    </location>
</feature>
<feature type="compositionally biased region" description="Basic and acidic residues" evidence="1">
    <location>
        <begin position="111"/>
        <end position="128"/>
    </location>
</feature>
<dbReference type="GeneID" id="35598134"/>
<organism evidence="2 3">
    <name type="scientific">Ramularia collo-cygni</name>
    <dbReference type="NCBI Taxonomy" id="112498"/>
    <lineage>
        <taxon>Eukaryota</taxon>
        <taxon>Fungi</taxon>
        <taxon>Dikarya</taxon>
        <taxon>Ascomycota</taxon>
        <taxon>Pezizomycotina</taxon>
        <taxon>Dothideomycetes</taxon>
        <taxon>Dothideomycetidae</taxon>
        <taxon>Mycosphaerellales</taxon>
        <taxon>Mycosphaerellaceae</taxon>
        <taxon>Ramularia</taxon>
    </lineage>
</organism>
<accession>A0A2D3UP91</accession>
<dbReference type="Proteomes" id="UP000225277">
    <property type="component" value="Unassembled WGS sequence"/>
</dbReference>
<dbReference type="EMBL" id="FJUY01000003">
    <property type="protein sequence ID" value="CZT17091.1"/>
    <property type="molecule type" value="Genomic_DNA"/>
</dbReference>